<dbReference type="InterPro" id="IPR000160">
    <property type="entry name" value="GGDEF_dom"/>
</dbReference>
<gene>
    <name evidence="3" type="ORF">SAMN06296010_1459</name>
</gene>
<protein>
    <submittedName>
        <fullName evidence="3">Diguanylate cyclase (GGDEF) domain-containing protein</fullName>
    </submittedName>
</protein>
<dbReference type="PANTHER" id="PTHR45138">
    <property type="entry name" value="REGULATORY COMPONENTS OF SENSORY TRANSDUCTION SYSTEM"/>
    <property type="match status" value="1"/>
</dbReference>
<dbReference type="CDD" id="cd01949">
    <property type="entry name" value="GGDEF"/>
    <property type="match status" value="1"/>
</dbReference>
<dbReference type="PANTHER" id="PTHR45138:SF6">
    <property type="entry name" value="DIGUANYLATE CYCLASE DGCN"/>
    <property type="match status" value="1"/>
</dbReference>
<dbReference type="SUPFAM" id="SSF55073">
    <property type="entry name" value="Nucleotide cyclase"/>
    <property type="match status" value="1"/>
</dbReference>
<keyword evidence="1" id="KW-1133">Transmembrane helix</keyword>
<dbReference type="NCBIfam" id="TIGR00254">
    <property type="entry name" value="GGDEF"/>
    <property type="match status" value="1"/>
</dbReference>
<proteinExistence type="predicted"/>
<evidence type="ECO:0000256" key="1">
    <source>
        <dbReference type="SAM" id="Phobius"/>
    </source>
</evidence>
<keyword evidence="1" id="KW-0472">Membrane</keyword>
<accession>A0A1X7JL85</accession>
<feature type="transmembrane region" description="Helical" evidence="1">
    <location>
        <begin position="93"/>
        <end position="112"/>
    </location>
</feature>
<dbReference type="OrthoDB" id="5115878at2"/>
<feature type="transmembrane region" description="Helical" evidence="1">
    <location>
        <begin position="6"/>
        <end position="26"/>
    </location>
</feature>
<dbReference type="InterPro" id="IPR050469">
    <property type="entry name" value="Diguanylate_Cyclase"/>
</dbReference>
<dbReference type="PROSITE" id="PS50887">
    <property type="entry name" value="GGDEF"/>
    <property type="match status" value="1"/>
</dbReference>
<evidence type="ECO:0000313" key="3">
    <source>
        <dbReference type="EMBL" id="SMG28362.1"/>
    </source>
</evidence>
<dbReference type="GO" id="GO:0043709">
    <property type="term" value="P:cell adhesion involved in single-species biofilm formation"/>
    <property type="evidence" value="ECO:0007669"/>
    <property type="project" value="TreeGrafter"/>
</dbReference>
<keyword evidence="1" id="KW-0812">Transmembrane</keyword>
<dbReference type="AlphaFoldDB" id="A0A1X7JL85"/>
<feature type="domain" description="GGDEF" evidence="2">
    <location>
        <begin position="253"/>
        <end position="385"/>
    </location>
</feature>
<dbReference type="Pfam" id="PF00990">
    <property type="entry name" value="GGDEF"/>
    <property type="match status" value="1"/>
</dbReference>
<feature type="transmembrane region" description="Helical" evidence="1">
    <location>
        <begin position="38"/>
        <end position="56"/>
    </location>
</feature>
<dbReference type="GO" id="GO:1902201">
    <property type="term" value="P:negative regulation of bacterial-type flagellum-dependent cell motility"/>
    <property type="evidence" value="ECO:0007669"/>
    <property type="project" value="TreeGrafter"/>
</dbReference>
<dbReference type="InterPro" id="IPR043128">
    <property type="entry name" value="Rev_trsase/Diguanyl_cyclase"/>
</dbReference>
<keyword evidence="4" id="KW-1185">Reference proteome</keyword>
<reference evidence="4" key="1">
    <citation type="submission" date="2017-04" db="EMBL/GenBank/DDBJ databases">
        <authorList>
            <person name="Varghese N."/>
            <person name="Submissions S."/>
        </authorList>
    </citation>
    <scope>NUCLEOTIDE SEQUENCE [LARGE SCALE GENOMIC DNA]</scope>
    <source>
        <strain evidence="4">VKM Ac-2510</strain>
    </source>
</reference>
<dbReference type="EMBL" id="FXAY01000002">
    <property type="protein sequence ID" value="SMG28362.1"/>
    <property type="molecule type" value="Genomic_DNA"/>
</dbReference>
<sequence length="388" mass="40236">MNLDIVTLMTMSSLAVVICGVSFVLNTSFARSDPTGRMWSLGFISGIIVAAGYGVEAAVPDAWWGLVVGNVAYIGAVGGLWCGTRLHNGRRPLLGIVVAVAAVVALATIVQTPGDGTWAGAPVLWLGLAALSFLGGLEFQRGRLHRNVNGRSLGIVLFLFAFFSAARVIAFFVGGPDGAAFALYFNPGVAAMFTMAVIISAAITVSVLRAERGGDSAVGDHRVGILSRAGVLSADSFEQTARDHLERAEARGAGMALIGADIDRLPDVNTAFGRSAGDEAISTFAQTLRDTVPVMAAVGHPSAGRFFVLVLVANATEALVFAEQIQIALVDTPLPATQKIRLTASLGIADTFDHGYALQALETAAIRSIDTAKAAGGNRIEVSAVELG</sequence>
<dbReference type="STRING" id="150121.SAMN06296010_1459"/>
<feature type="transmembrane region" description="Helical" evidence="1">
    <location>
        <begin position="62"/>
        <end position="81"/>
    </location>
</feature>
<feature type="transmembrane region" description="Helical" evidence="1">
    <location>
        <begin position="185"/>
        <end position="208"/>
    </location>
</feature>
<organism evidence="3 4">
    <name type="scientific">Agreia pratensis</name>
    <dbReference type="NCBI Taxonomy" id="150121"/>
    <lineage>
        <taxon>Bacteria</taxon>
        <taxon>Bacillati</taxon>
        <taxon>Actinomycetota</taxon>
        <taxon>Actinomycetes</taxon>
        <taxon>Micrococcales</taxon>
        <taxon>Microbacteriaceae</taxon>
        <taxon>Agreia</taxon>
    </lineage>
</organism>
<feature type="transmembrane region" description="Helical" evidence="1">
    <location>
        <begin position="152"/>
        <end position="173"/>
    </location>
</feature>
<dbReference type="GO" id="GO:0052621">
    <property type="term" value="F:diguanylate cyclase activity"/>
    <property type="evidence" value="ECO:0007669"/>
    <property type="project" value="TreeGrafter"/>
</dbReference>
<evidence type="ECO:0000313" key="4">
    <source>
        <dbReference type="Proteomes" id="UP000193244"/>
    </source>
</evidence>
<feature type="transmembrane region" description="Helical" evidence="1">
    <location>
        <begin position="118"/>
        <end position="140"/>
    </location>
</feature>
<name>A0A1X7JL85_9MICO</name>
<evidence type="ECO:0000259" key="2">
    <source>
        <dbReference type="PROSITE" id="PS50887"/>
    </source>
</evidence>
<dbReference type="GO" id="GO:0005886">
    <property type="term" value="C:plasma membrane"/>
    <property type="evidence" value="ECO:0007669"/>
    <property type="project" value="TreeGrafter"/>
</dbReference>
<dbReference type="Proteomes" id="UP000193244">
    <property type="component" value="Unassembled WGS sequence"/>
</dbReference>
<dbReference type="RefSeq" id="WP_085484472.1">
    <property type="nucleotide sequence ID" value="NZ_FXAY01000002.1"/>
</dbReference>
<dbReference type="SMART" id="SM00267">
    <property type="entry name" value="GGDEF"/>
    <property type="match status" value="1"/>
</dbReference>
<dbReference type="Gene3D" id="3.30.70.270">
    <property type="match status" value="1"/>
</dbReference>
<dbReference type="InterPro" id="IPR029787">
    <property type="entry name" value="Nucleotide_cyclase"/>
</dbReference>